<reference evidence="2 3" key="1">
    <citation type="journal article" date="2019" name="Nat. Ecol. Evol.">
        <title>Megaphylogeny resolves global patterns of mushroom evolution.</title>
        <authorList>
            <person name="Varga T."/>
            <person name="Krizsan K."/>
            <person name="Foldi C."/>
            <person name="Dima B."/>
            <person name="Sanchez-Garcia M."/>
            <person name="Sanchez-Ramirez S."/>
            <person name="Szollosi G.J."/>
            <person name="Szarkandi J.G."/>
            <person name="Papp V."/>
            <person name="Albert L."/>
            <person name="Andreopoulos W."/>
            <person name="Angelini C."/>
            <person name="Antonin V."/>
            <person name="Barry K.W."/>
            <person name="Bougher N.L."/>
            <person name="Buchanan P."/>
            <person name="Buyck B."/>
            <person name="Bense V."/>
            <person name="Catcheside P."/>
            <person name="Chovatia M."/>
            <person name="Cooper J."/>
            <person name="Damon W."/>
            <person name="Desjardin D."/>
            <person name="Finy P."/>
            <person name="Geml J."/>
            <person name="Haridas S."/>
            <person name="Hughes K."/>
            <person name="Justo A."/>
            <person name="Karasinski D."/>
            <person name="Kautmanova I."/>
            <person name="Kiss B."/>
            <person name="Kocsube S."/>
            <person name="Kotiranta H."/>
            <person name="LaButti K.M."/>
            <person name="Lechner B.E."/>
            <person name="Liimatainen K."/>
            <person name="Lipzen A."/>
            <person name="Lukacs Z."/>
            <person name="Mihaltcheva S."/>
            <person name="Morgado L.N."/>
            <person name="Niskanen T."/>
            <person name="Noordeloos M.E."/>
            <person name="Ohm R.A."/>
            <person name="Ortiz-Santana B."/>
            <person name="Ovrebo C."/>
            <person name="Racz N."/>
            <person name="Riley R."/>
            <person name="Savchenko A."/>
            <person name="Shiryaev A."/>
            <person name="Soop K."/>
            <person name="Spirin V."/>
            <person name="Szebenyi C."/>
            <person name="Tomsovsky M."/>
            <person name="Tulloss R.E."/>
            <person name="Uehling J."/>
            <person name="Grigoriev I.V."/>
            <person name="Vagvolgyi C."/>
            <person name="Papp T."/>
            <person name="Martin F.M."/>
            <person name="Miettinen O."/>
            <person name="Hibbett D.S."/>
            <person name="Nagy L.G."/>
        </authorList>
    </citation>
    <scope>NUCLEOTIDE SEQUENCE [LARGE SCALE GENOMIC DNA]</scope>
    <source>
        <strain evidence="2 3">CBS 121175</strain>
    </source>
</reference>
<dbReference type="SUPFAM" id="SSF51735">
    <property type="entry name" value="NAD(P)-binding Rossmann-fold domains"/>
    <property type="match status" value="1"/>
</dbReference>
<sequence length="349" mass="38211">MSTTTTTTKIFVTGATGYIGGGVVNVLIRHPDFSSFEVVTLVRSEDKAKKLRTLGLKPIIGGYGDLELLTKAAAEADIVITMVDSDNLNAAKAVLEGIKQRFEQTGKPPILIHMTGTAFFMEYANGLHGNSERVYSDLESDVIEAIPEQAFHRNVDVPLIQADKEGYAKVYLICPGTVFGIPSGPIAELEGVQHTLSMQLPFFFKVALDRKRPGYIGEGKNVWPAVSIHDVADLFALIFNKARGDQDSLGHGREGLYIAENLSYSVEEFLQLAGQTLLELGLVDSAEPNALTEEELTKYFGPIWPALATNCAAKGDRSRALGWNPAHGKEEFLNSVKEELLEYLKHNKQ</sequence>
<dbReference type="GO" id="GO:0004029">
    <property type="term" value="F:aldehyde dehydrogenase (NAD+) activity"/>
    <property type="evidence" value="ECO:0007669"/>
    <property type="project" value="TreeGrafter"/>
</dbReference>
<dbReference type="EMBL" id="ML210164">
    <property type="protein sequence ID" value="TFK27486.1"/>
    <property type="molecule type" value="Genomic_DNA"/>
</dbReference>
<protein>
    <submittedName>
        <fullName evidence="2">NAD(P)-binding protein</fullName>
    </submittedName>
</protein>
<evidence type="ECO:0000313" key="3">
    <source>
        <dbReference type="Proteomes" id="UP000307440"/>
    </source>
</evidence>
<proteinExistence type="predicted"/>
<name>A0A5C3L5S0_COPMA</name>
<dbReference type="PANTHER" id="PTHR48079:SF6">
    <property type="entry name" value="NAD(P)-BINDING DOMAIN-CONTAINING PROTEIN-RELATED"/>
    <property type="match status" value="1"/>
</dbReference>
<evidence type="ECO:0000313" key="2">
    <source>
        <dbReference type="EMBL" id="TFK27486.1"/>
    </source>
</evidence>
<keyword evidence="3" id="KW-1185">Reference proteome</keyword>
<feature type="domain" description="NmrA-like" evidence="1">
    <location>
        <begin position="7"/>
        <end position="99"/>
    </location>
</feature>
<dbReference type="InterPro" id="IPR051783">
    <property type="entry name" value="NAD(P)-dependent_oxidoreduct"/>
</dbReference>
<evidence type="ECO:0000259" key="1">
    <source>
        <dbReference type="Pfam" id="PF05368"/>
    </source>
</evidence>
<dbReference type="STRING" id="230819.A0A5C3L5S0"/>
<dbReference type="Gene3D" id="3.40.50.720">
    <property type="entry name" value="NAD(P)-binding Rossmann-like Domain"/>
    <property type="match status" value="1"/>
</dbReference>
<gene>
    <name evidence="2" type="ORF">FA15DRAFT_701886</name>
</gene>
<dbReference type="GO" id="GO:0005737">
    <property type="term" value="C:cytoplasm"/>
    <property type="evidence" value="ECO:0007669"/>
    <property type="project" value="TreeGrafter"/>
</dbReference>
<organism evidence="2 3">
    <name type="scientific">Coprinopsis marcescibilis</name>
    <name type="common">Agaric fungus</name>
    <name type="synonym">Psathyrella marcescibilis</name>
    <dbReference type="NCBI Taxonomy" id="230819"/>
    <lineage>
        <taxon>Eukaryota</taxon>
        <taxon>Fungi</taxon>
        <taxon>Dikarya</taxon>
        <taxon>Basidiomycota</taxon>
        <taxon>Agaricomycotina</taxon>
        <taxon>Agaricomycetes</taxon>
        <taxon>Agaricomycetidae</taxon>
        <taxon>Agaricales</taxon>
        <taxon>Agaricineae</taxon>
        <taxon>Psathyrellaceae</taxon>
        <taxon>Coprinopsis</taxon>
    </lineage>
</organism>
<dbReference type="Proteomes" id="UP000307440">
    <property type="component" value="Unassembled WGS sequence"/>
</dbReference>
<dbReference type="PANTHER" id="PTHR48079">
    <property type="entry name" value="PROTEIN YEEZ"/>
    <property type="match status" value="1"/>
</dbReference>
<dbReference type="InterPro" id="IPR036291">
    <property type="entry name" value="NAD(P)-bd_dom_sf"/>
</dbReference>
<dbReference type="Pfam" id="PF05368">
    <property type="entry name" value="NmrA"/>
    <property type="match status" value="1"/>
</dbReference>
<accession>A0A5C3L5S0</accession>
<dbReference type="OrthoDB" id="2130169at2759"/>
<dbReference type="AlphaFoldDB" id="A0A5C3L5S0"/>
<dbReference type="InterPro" id="IPR008030">
    <property type="entry name" value="NmrA-like"/>
</dbReference>